<evidence type="ECO:0000256" key="1">
    <source>
        <dbReference type="SAM" id="Coils"/>
    </source>
</evidence>
<dbReference type="Pfam" id="PF11068">
    <property type="entry name" value="YlqD"/>
    <property type="match status" value="1"/>
</dbReference>
<evidence type="ECO:0000313" key="3">
    <source>
        <dbReference type="Proteomes" id="UP000255367"/>
    </source>
</evidence>
<keyword evidence="3" id="KW-1185">Reference proteome</keyword>
<dbReference type="Proteomes" id="UP000255367">
    <property type="component" value="Unassembled WGS sequence"/>
</dbReference>
<feature type="coiled-coil region" evidence="1">
    <location>
        <begin position="25"/>
        <end position="81"/>
    </location>
</feature>
<dbReference type="RefSeq" id="WP_115309985.1">
    <property type="nucleotide sequence ID" value="NZ_UHIO01000001.1"/>
</dbReference>
<dbReference type="Gene3D" id="6.10.140.1110">
    <property type="match status" value="1"/>
</dbReference>
<keyword evidence="1" id="KW-0175">Coiled coil</keyword>
<accession>A0A380NJ96</accession>
<name>A0A380NJ96_9FIRM</name>
<dbReference type="InterPro" id="IPR021297">
    <property type="entry name" value="YlqD"/>
</dbReference>
<organism evidence="2 3">
    <name type="scientific">Veillonella criceti</name>
    <dbReference type="NCBI Taxonomy" id="103891"/>
    <lineage>
        <taxon>Bacteria</taxon>
        <taxon>Bacillati</taxon>
        <taxon>Bacillota</taxon>
        <taxon>Negativicutes</taxon>
        <taxon>Veillonellales</taxon>
        <taxon>Veillonellaceae</taxon>
        <taxon>Veillonella</taxon>
    </lineage>
</organism>
<proteinExistence type="predicted"/>
<evidence type="ECO:0000313" key="2">
    <source>
        <dbReference type="EMBL" id="SUP42097.1"/>
    </source>
</evidence>
<dbReference type="EMBL" id="UHIO01000001">
    <property type="protein sequence ID" value="SUP42097.1"/>
    <property type="molecule type" value="Genomic_DNA"/>
</dbReference>
<reference evidence="2 3" key="1">
    <citation type="submission" date="2018-06" db="EMBL/GenBank/DDBJ databases">
        <authorList>
            <consortium name="Pathogen Informatics"/>
            <person name="Doyle S."/>
        </authorList>
    </citation>
    <scope>NUCLEOTIDE SEQUENCE [LARGE SCALE GENOMIC DNA]</scope>
    <source>
        <strain evidence="2 3">NCTC12020</strain>
    </source>
</reference>
<sequence>MEEMTVRVPVTIKSKVTEGLKAKLVADLQQRLELVEQDLQQIEFQAKRLLSEQAKLDAQGLIQLRQQIEEEKQKRLNFKAEVAAKLKDAEKLELGSEIAQGTMEQTITVKIGDDLDSLMGSEILLEDGKIVAFRQ</sequence>
<dbReference type="OrthoDB" id="1682134at2"/>
<dbReference type="AlphaFoldDB" id="A0A380NJ96"/>
<protein>
    <submittedName>
        <fullName evidence="2">Protein of uncharacterized function (DUF2869)</fullName>
    </submittedName>
</protein>
<gene>
    <name evidence="2" type="ORF">NCTC12020_00768</name>
</gene>